<dbReference type="Gene3D" id="3.90.1200.10">
    <property type="match status" value="1"/>
</dbReference>
<dbReference type="AlphaFoldDB" id="A0A285U8T0"/>
<dbReference type="RefSeq" id="WP_176526690.1">
    <property type="nucleotide sequence ID" value="NZ_OBQD01000005.1"/>
</dbReference>
<keyword evidence="3" id="KW-1185">Reference proteome</keyword>
<evidence type="ECO:0000259" key="1">
    <source>
        <dbReference type="Pfam" id="PF01636"/>
    </source>
</evidence>
<reference evidence="2 3" key="1">
    <citation type="submission" date="2017-08" db="EMBL/GenBank/DDBJ databases">
        <authorList>
            <person name="de Groot N.N."/>
        </authorList>
    </citation>
    <scope>NUCLEOTIDE SEQUENCE [LARGE SCALE GENOMIC DNA]</scope>
    <source>
        <strain evidence="2 3">JC85</strain>
    </source>
</reference>
<evidence type="ECO:0000313" key="3">
    <source>
        <dbReference type="Proteomes" id="UP000219167"/>
    </source>
</evidence>
<sequence>MKSANPSIGELLAGHVDVVHTKWRFSLQKRIVELNGSKYVLYRFRSKKMMHRFEDALALLSGAGVPVQSVCARTSTVGERLRHGHWLALSYLPGHPLGKNPGRRLMAELGKTMAKVNGISGSIKQSLFSRRRPELPHRAYLEMATGLDDRQREWIGASLARLERLQGAQLTHGDLFVDNIIVMPDKSIGLIDYELMAYDLSGIELAGTLLRSFCRKRHTRRALVRAYMAACPPRLKTEWKQYCRDFVFAAAARLVLARQDRLRHIARKQRILDLRSALPFGPNTAEIARQRRAYQGIVRSAKKNEEYYLHVLRTIIDICIKNEGIGAVALLDKCDRSYRPMIVRRQDGAKR</sequence>
<dbReference type="Proteomes" id="UP000219167">
    <property type="component" value="Unassembled WGS sequence"/>
</dbReference>
<dbReference type="EMBL" id="OBQD01000005">
    <property type="protein sequence ID" value="SOC38143.1"/>
    <property type="molecule type" value="Genomic_DNA"/>
</dbReference>
<dbReference type="GO" id="GO:0016301">
    <property type="term" value="F:kinase activity"/>
    <property type="evidence" value="ECO:0007669"/>
    <property type="project" value="UniProtKB-KW"/>
</dbReference>
<dbReference type="SUPFAM" id="SSF56112">
    <property type="entry name" value="Protein kinase-like (PK-like)"/>
    <property type="match status" value="1"/>
</dbReference>
<dbReference type="InterPro" id="IPR011009">
    <property type="entry name" value="Kinase-like_dom_sf"/>
</dbReference>
<feature type="domain" description="Aminoglycoside phosphotransferase" evidence="1">
    <location>
        <begin position="33"/>
        <end position="230"/>
    </location>
</feature>
<keyword evidence="2" id="KW-0808">Transferase</keyword>
<dbReference type="InterPro" id="IPR002575">
    <property type="entry name" value="Aminoglycoside_PTrfase"/>
</dbReference>
<accession>A0A285U8T0</accession>
<name>A0A285U8T0_9HYPH</name>
<evidence type="ECO:0000313" key="2">
    <source>
        <dbReference type="EMBL" id="SOC38143.1"/>
    </source>
</evidence>
<organism evidence="2 3">
    <name type="scientific">Rhizobium subbaraonis</name>
    <dbReference type="NCBI Taxonomy" id="908946"/>
    <lineage>
        <taxon>Bacteria</taxon>
        <taxon>Pseudomonadati</taxon>
        <taxon>Pseudomonadota</taxon>
        <taxon>Alphaproteobacteria</taxon>
        <taxon>Hyphomicrobiales</taxon>
        <taxon>Rhizobiaceae</taxon>
        <taxon>Rhizobium/Agrobacterium group</taxon>
        <taxon>Rhizobium</taxon>
    </lineage>
</organism>
<gene>
    <name evidence="2" type="ORF">SAMN05892877_10522</name>
</gene>
<protein>
    <submittedName>
        <fullName evidence="2">Ser/Thr protein kinase RdoA (MazF antagonist)</fullName>
    </submittedName>
</protein>
<proteinExistence type="predicted"/>
<keyword evidence="2" id="KW-0418">Kinase</keyword>
<dbReference type="Pfam" id="PF01636">
    <property type="entry name" value="APH"/>
    <property type="match status" value="1"/>
</dbReference>